<dbReference type="AlphaFoldDB" id="A0A9P7A262"/>
<keyword evidence="1" id="KW-0732">Signal</keyword>
<dbReference type="OrthoDB" id="10368839at2759"/>
<dbReference type="Proteomes" id="UP000714275">
    <property type="component" value="Unassembled WGS sequence"/>
</dbReference>
<dbReference type="EMBL" id="JABBWD010000007">
    <property type="protein sequence ID" value="KAG1781013.1"/>
    <property type="molecule type" value="Genomic_DNA"/>
</dbReference>
<proteinExistence type="predicted"/>
<accession>A0A9P7A262</accession>
<organism evidence="2 3">
    <name type="scientific">Suillus placidus</name>
    <dbReference type="NCBI Taxonomy" id="48579"/>
    <lineage>
        <taxon>Eukaryota</taxon>
        <taxon>Fungi</taxon>
        <taxon>Dikarya</taxon>
        <taxon>Basidiomycota</taxon>
        <taxon>Agaricomycotina</taxon>
        <taxon>Agaricomycetes</taxon>
        <taxon>Agaricomycetidae</taxon>
        <taxon>Boletales</taxon>
        <taxon>Suillineae</taxon>
        <taxon>Suillaceae</taxon>
        <taxon>Suillus</taxon>
    </lineage>
</organism>
<gene>
    <name evidence="2" type="ORF">EV702DRAFT_1076986</name>
</gene>
<reference evidence="2" key="1">
    <citation type="journal article" date="2020" name="New Phytol.">
        <title>Comparative genomics reveals dynamic genome evolution in host specialist ectomycorrhizal fungi.</title>
        <authorList>
            <person name="Lofgren L.A."/>
            <person name="Nguyen N.H."/>
            <person name="Vilgalys R."/>
            <person name="Ruytinx J."/>
            <person name="Liao H.L."/>
            <person name="Branco S."/>
            <person name="Kuo A."/>
            <person name="LaButti K."/>
            <person name="Lipzen A."/>
            <person name="Andreopoulos W."/>
            <person name="Pangilinan J."/>
            <person name="Riley R."/>
            <person name="Hundley H."/>
            <person name="Na H."/>
            <person name="Barry K."/>
            <person name="Grigoriev I.V."/>
            <person name="Stajich J.E."/>
            <person name="Kennedy P.G."/>
        </authorList>
    </citation>
    <scope>NUCLEOTIDE SEQUENCE</scope>
    <source>
        <strain evidence="2">DOB743</strain>
    </source>
</reference>
<evidence type="ECO:0000313" key="2">
    <source>
        <dbReference type="EMBL" id="KAG1781013.1"/>
    </source>
</evidence>
<feature type="signal peptide" evidence="1">
    <location>
        <begin position="1"/>
        <end position="28"/>
    </location>
</feature>
<keyword evidence="3" id="KW-1185">Reference proteome</keyword>
<evidence type="ECO:0000313" key="3">
    <source>
        <dbReference type="Proteomes" id="UP000714275"/>
    </source>
</evidence>
<evidence type="ECO:0000256" key="1">
    <source>
        <dbReference type="SAM" id="SignalP"/>
    </source>
</evidence>
<protein>
    <submittedName>
        <fullName evidence="2">Uncharacterized protein</fullName>
    </submittedName>
</protein>
<feature type="chain" id="PRO_5040490035" evidence="1">
    <location>
        <begin position="29"/>
        <end position="70"/>
    </location>
</feature>
<sequence>MCSCHSTTAWSTCTDLLLVWYSAPSALTTTWKPAGIRRRPRARSAARMAVMTTCCTPPRCISLGSWEYSG</sequence>
<comment type="caution">
    <text evidence="2">The sequence shown here is derived from an EMBL/GenBank/DDBJ whole genome shotgun (WGS) entry which is preliminary data.</text>
</comment>
<name>A0A9P7A262_9AGAM</name>